<name>A0A3D8QHP6_9HELO</name>
<comment type="caution">
    <text evidence="2">The sequence shown here is derived from an EMBL/GenBank/DDBJ whole genome shotgun (WGS) entry which is preliminary data.</text>
</comment>
<reference evidence="2 3" key="1">
    <citation type="journal article" date="2018" name="IMA Fungus">
        <title>IMA Genome-F 9: Draft genome sequence of Annulohypoxylon stygium, Aspergillus mulundensis, Berkeleyomyces basicola (syn. Thielaviopsis basicola), Ceratocystis smalleyi, two Cercospora beticola strains, Coleophoma cylindrospora, Fusarium fracticaudum, Phialophora cf. hyalina, and Morchella septimelata.</title>
        <authorList>
            <person name="Wingfield B.D."/>
            <person name="Bills G.F."/>
            <person name="Dong Y."/>
            <person name="Huang W."/>
            <person name="Nel W.J."/>
            <person name="Swalarsk-Parry B.S."/>
            <person name="Vaghefi N."/>
            <person name="Wilken P.M."/>
            <person name="An Z."/>
            <person name="de Beer Z.W."/>
            <person name="De Vos L."/>
            <person name="Chen L."/>
            <person name="Duong T.A."/>
            <person name="Gao Y."/>
            <person name="Hammerbacher A."/>
            <person name="Kikkert J.R."/>
            <person name="Li Y."/>
            <person name="Li H."/>
            <person name="Li K."/>
            <person name="Li Q."/>
            <person name="Liu X."/>
            <person name="Ma X."/>
            <person name="Naidoo K."/>
            <person name="Pethybridge S.J."/>
            <person name="Sun J."/>
            <person name="Steenkamp E.T."/>
            <person name="van der Nest M.A."/>
            <person name="van Wyk S."/>
            <person name="Wingfield M.J."/>
            <person name="Xiong C."/>
            <person name="Yue Q."/>
            <person name="Zhang X."/>
        </authorList>
    </citation>
    <scope>NUCLEOTIDE SEQUENCE [LARGE SCALE GENOMIC DNA]</scope>
    <source>
        <strain evidence="2 3">BP5796</strain>
    </source>
</reference>
<dbReference type="PANTHER" id="PTHR43415:SF3">
    <property type="entry name" value="GNAT-FAMILY ACETYLTRANSFERASE"/>
    <property type="match status" value="1"/>
</dbReference>
<accession>A0A3D8QHP6</accession>
<dbReference type="Gene3D" id="3.40.630.30">
    <property type="match status" value="1"/>
</dbReference>
<dbReference type="InterPro" id="IPR016181">
    <property type="entry name" value="Acyl_CoA_acyltransferase"/>
</dbReference>
<dbReference type="EMBL" id="PDLN01000018">
    <property type="protein sequence ID" value="RDW61325.1"/>
    <property type="molecule type" value="Genomic_DNA"/>
</dbReference>
<gene>
    <name evidence="2" type="ORF">BP5796_11217</name>
</gene>
<dbReference type="CDD" id="cd04301">
    <property type="entry name" value="NAT_SF"/>
    <property type="match status" value="1"/>
</dbReference>
<dbReference type="Proteomes" id="UP000256328">
    <property type="component" value="Unassembled WGS sequence"/>
</dbReference>
<dbReference type="PROSITE" id="PS51186">
    <property type="entry name" value="GNAT"/>
    <property type="match status" value="1"/>
</dbReference>
<dbReference type="Pfam" id="PF00583">
    <property type="entry name" value="Acetyltransf_1"/>
    <property type="match status" value="1"/>
</dbReference>
<keyword evidence="3" id="KW-1185">Reference proteome</keyword>
<feature type="domain" description="N-acetyltransferase" evidence="1">
    <location>
        <begin position="39"/>
        <end position="188"/>
    </location>
</feature>
<evidence type="ECO:0000313" key="2">
    <source>
        <dbReference type="EMBL" id="RDW61325.1"/>
    </source>
</evidence>
<dbReference type="OrthoDB" id="64477at2759"/>
<protein>
    <recommendedName>
        <fullName evidence="1">N-acetyltransferase domain-containing protein</fullName>
    </recommendedName>
</protein>
<evidence type="ECO:0000313" key="3">
    <source>
        <dbReference type="Proteomes" id="UP000256328"/>
    </source>
</evidence>
<dbReference type="GO" id="GO:0016747">
    <property type="term" value="F:acyltransferase activity, transferring groups other than amino-acyl groups"/>
    <property type="evidence" value="ECO:0007669"/>
    <property type="project" value="InterPro"/>
</dbReference>
<dbReference type="PANTHER" id="PTHR43415">
    <property type="entry name" value="SPERMIDINE N(1)-ACETYLTRANSFERASE"/>
    <property type="match status" value="1"/>
</dbReference>
<dbReference type="SUPFAM" id="SSF55729">
    <property type="entry name" value="Acyl-CoA N-acyltransferases (Nat)"/>
    <property type="match status" value="1"/>
</dbReference>
<dbReference type="AlphaFoldDB" id="A0A3D8QHP6"/>
<evidence type="ECO:0000259" key="1">
    <source>
        <dbReference type="PROSITE" id="PS51186"/>
    </source>
</evidence>
<organism evidence="2 3">
    <name type="scientific">Coleophoma crateriformis</name>
    <dbReference type="NCBI Taxonomy" id="565419"/>
    <lineage>
        <taxon>Eukaryota</taxon>
        <taxon>Fungi</taxon>
        <taxon>Dikarya</taxon>
        <taxon>Ascomycota</taxon>
        <taxon>Pezizomycotina</taxon>
        <taxon>Leotiomycetes</taxon>
        <taxon>Helotiales</taxon>
        <taxon>Dermateaceae</taxon>
        <taxon>Coleophoma</taxon>
    </lineage>
</organism>
<proteinExistence type="predicted"/>
<sequence>MKNPFQSARLTYRAVESTDEAFIHSLNLNPIDSANANSCLLKPASQKWSAKMHKYISENALLGVIICLKSEETPETSEKEKEGEDGKKKELVPIGQVHLSHSKFGEVHRGADIGIDIKTEYQGKGYGSEAINWILNWAFQSGGVHRVGIDAFEYNERACRLYEKLGFTRDGRLREAMWFDGRWWDSLEFSMLEQEWRERGKVVRLLE</sequence>
<dbReference type="InterPro" id="IPR000182">
    <property type="entry name" value="GNAT_dom"/>
</dbReference>